<accession>A0AAJ6LXM0</accession>
<dbReference type="Proteomes" id="UP001258207">
    <property type="component" value="Chromosome"/>
</dbReference>
<dbReference type="InterPro" id="IPR001638">
    <property type="entry name" value="Solute-binding_3/MltF_N"/>
</dbReference>
<organism evidence="2 3">
    <name type="scientific">Pseudomonas coleopterorum</name>
    <dbReference type="NCBI Taxonomy" id="1605838"/>
    <lineage>
        <taxon>Bacteria</taxon>
        <taxon>Pseudomonadati</taxon>
        <taxon>Pseudomonadota</taxon>
        <taxon>Gammaproteobacteria</taxon>
        <taxon>Pseudomonadales</taxon>
        <taxon>Pseudomonadaceae</taxon>
        <taxon>Pseudomonas</taxon>
    </lineage>
</organism>
<dbReference type="Gene3D" id="3.40.190.10">
    <property type="entry name" value="Periplasmic binding protein-like II"/>
    <property type="match status" value="2"/>
</dbReference>
<dbReference type="AlphaFoldDB" id="A0AAJ6LXM0"/>
<protein>
    <submittedName>
        <fullName evidence="2">Transporter substrate-binding domain-containing protein</fullName>
    </submittedName>
</protein>
<name>A0AAJ6LXM0_9PSED</name>
<proteinExistence type="predicted"/>
<evidence type="ECO:0000259" key="1">
    <source>
        <dbReference type="Pfam" id="PF00497"/>
    </source>
</evidence>
<dbReference type="SUPFAM" id="SSF53850">
    <property type="entry name" value="Periplasmic binding protein-like II"/>
    <property type="match status" value="1"/>
</dbReference>
<evidence type="ECO:0000313" key="3">
    <source>
        <dbReference type="Proteomes" id="UP001258207"/>
    </source>
</evidence>
<dbReference type="PANTHER" id="PTHR38834:SF3">
    <property type="entry name" value="SOLUTE-BINDING PROTEIN FAMILY 3_N-TERMINAL DOMAIN-CONTAINING PROTEIN"/>
    <property type="match status" value="1"/>
</dbReference>
<sequence length="271" mass="30549">MLALLVPVTEYRRIVAMDHLNRLRGSLFKSVCALLLYSLLDTVAWAASPRAFDLYMPEAPPLSMAGVAGQQGIVADAAGQAMVLAGYRMNTHILPWLRAQRTVQQGQDMLIVPLSRTPDREAAYTWIAPIMSMDRAFFSLDQRVESFAQARRTYHRIAVGMGSAQERKLYDEGFDASQIYPLRIGENPAQMLLLGRVDAWFNGVPESQYIWRQVSERPLLMSPVLMTSDLYLACSKICSPQMVRSLREAVQTLHRDGSIKRLVERYLTAPL</sequence>
<reference evidence="2" key="1">
    <citation type="submission" date="2023-09" db="EMBL/GenBank/DDBJ databases">
        <title>First report of Pseudomonas coleopterorum DJ13 causing leaf spot on Rhododendron pulchrum Sweet in China.</title>
        <authorList>
            <person name="Zhang Y."/>
        </authorList>
    </citation>
    <scope>NUCLEOTIDE SEQUENCE</scope>
    <source>
        <strain evidence="2">DJ13</strain>
    </source>
</reference>
<dbReference type="Pfam" id="PF00497">
    <property type="entry name" value="SBP_bac_3"/>
    <property type="match status" value="1"/>
</dbReference>
<dbReference type="EMBL" id="CP134081">
    <property type="protein sequence ID" value="WNC08585.1"/>
    <property type="molecule type" value="Genomic_DNA"/>
</dbReference>
<evidence type="ECO:0000313" key="2">
    <source>
        <dbReference type="EMBL" id="WNC08585.1"/>
    </source>
</evidence>
<dbReference type="PANTHER" id="PTHR38834">
    <property type="entry name" value="PERIPLASMIC SUBSTRATE BINDING PROTEIN FAMILY 3"/>
    <property type="match status" value="1"/>
</dbReference>
<feature type="domain" description="Solute-binding protein family 3/N-terminal" evidence="1">
    <location>
        <begin position="57"/>
        <end position="268"/>
    </location>
</feature>
<gene>
    <name evidence="2" type="ORF">RI108_14910</name>
</gene>